<comment type="caution">
    <text evidence="2">The sequence shown here is derived from an EMBL/GenBank/DDBJ whole genome shotgun (WGS) entry which is preliminary data.</text>
</comment>
<sequence>MKNKKITIAEARTQAGKSTIAKRTKNRSSHRTLHAPDEIINLLNKIKENQNKQKALLVEAYNDEGYIMAWENGEPYRPNYLSDLFKKIIDDNKLPPLRLHDLRHPYVKYTPKNKAIDISIYILWLYQKQFIIQVASKNHRSFL</sequence>
<evidence type="ECO:0000256" key="1">
    <source>
        <dbReference type="ARBA" id="ARBA00023172"/>
    </source>
</evidence>
<dbReference type="GO" id="GO:0003677">
    <property type="term" value="F:DNA binding"/>
    <property type="evidence" value="ECO:0007669"/>
    <property type="project" value="InterPro"/>
</dbReference>
<dbReference type="InterPro" id="IPR013762">
    <property type="entry name" value="Integrase-like_cat_sf"/>
</dbReference>
<dbReference type="EMBL" id="QKMR01000024">
    <property type="protein sequence ID" value="PYG85723.1"/>
    <property type="molecule type" value="Genomic_DNA"/>
</dbReference>
<dbReference type="Proteomes" id="UP000248132">
    <property type="component" value="Unassembled WGS sequence"/>
</dbReference>
<dbReference type="OrthoDB" id="9785687at2"/>
<accession>A0A318XIR3</accession>
<evidence type="ECO:0000313" key="3">
    <source>
        <dbReference type="Proteomes" id="UP000248132"/>
    </source>
</evidence>
<keyword evidence="1" id="KW-0233">DNA recombination</keyword>
<dbReference type="Gene3D" id="1.10.443.10">
    <property type="entry name" value="Intergrase catalytic core"/>
    <property type="match status" value="1"/>
</dbReference>
<gene>
    <name evidence="2" type="ORF">LY28_03284</name>
</gene>
<dbReference type="GO" id="GO:0006310">
    <property type="term" value="P:DNA recombination"/>
    <property type="evidence" value="ECO:0007669"/>
    <property type="project" value="UniProtKB-KW"/>
</dbReference>
<dbReference type="SUPFAM" id="SSF56349">
    <property type="entry name" value="DNA breaking-rejoining enzymes"/>
    <property type="match status" value="1"/>
</dbReference>
<proteinExistence type="predicted"/>
<dbReference type="InterPro" id="IPR011010">
    <property type="entry name" value="DNA_brk_join_enz"/>
</dbReference>
<reference evidence="2 3" key="1">
    <citation type="submission" date="2018-06" db="EMBL/GenBank/DDBJ databases">
        <title>Genomic Encyclopedia of Type Strains, Phase I: the one thousand microbial genomes (KMG-I) project.</title>
        <authorList>
            <person name="Kyrpides N."/>
        </authorList>
    </citation>
    <scope>NUCLEOTIDE SEQUENCE [LARGE SCALE GENOMIC DNA]</scope>
    <source>
        <strain evidence="2 3">DSM 19573</strain>
    </source>
</reference>
<protein>
    <recommendedName>
        <fullName evidence="4">Phage integrase family protein</fullName>
    </recommendedName>
</protein>
<evidence type="ECO:0008006" key="4">
    <source>
        <dbReference type="Google" id="ProtNLM"/>
    </source>
</evidence>
<dbReference type="GO" id="GO:0015074">
    <property type="term" value="P:DNA integration"/>
    <property type="evidence" value="ECO:0007669"/>
    <property type="project" value="InterPro"/>
</dbReference>
<evidence type="ECO:0000313" key="2">
    <source>
        <dbReference type="EMBL" id="PYG85723.1"/>
    </source>
</evidence>
<organism evidence="2 3">
    <name type="scientific">Ruminiclostridium sufflavum DSM 19573</name>
    <dbReference type="NCBI Taxonomy" id="1121337"/>
    <lineage>
        <taxon>Bacteria</taxon>
        <taxon>Bacillati</taxon>
        <taxon>Bacillota</taxon>
        <taxon>Clostridia</taxon>
        <taxon>Eubacteriales</taxon>
        <taxon>Oscillospiraceae</taxon>
        <taxon>Ruminiclostridium</taxon>
    </lineage>
</organism>
<name>A0A318XIR3_9FIRM</name>
<dbReference type="AlphaFoldDB" id="A0A318XIR3"/>
<dbReference type="RefSeq" id="WP_110463247.1">
    <property type="nucleotide sequence ID" value="NZ_QKMR01000024.1"/>
</dbReference>
<keyword evidence="3" id="KW-1185">Reference proteome</keyword>